<name>A0A5J5F8F5_9PEZI</name>
<protein>
    <submittedName>
        <fullName evidence="7">Ubiquitin-conjugating enzyme/RWD-like protein</fullName>
    </submittedName>
</protein>
<dbReference type="AlphaFoldDB" id="A0A5J5F8F5"/>
<evidence type="ECO:0000313" key="7">
    <source>
        <dbReference type="EMBL" id="KAA8913524.1"/>
    </source>
</evidence>
<dbReference type="InParanoid" id="A0A5J5F8F5"/>
<keyword evidence="4" id="KW-0067">ATP-binding</keyword>
<keyword evidence="8" id="KW-1185">Reference proteome</keyword>
<dbReference type="InterPro" id="IPR016135">
    <property type="entry name" value="UBQ-conjugating_enzyme/RWD"/>
</dbReference>
<dbReference type="InterPro" id="IPR023313">
    <property type="entry name" value="UBQ-conjugating_AS"/>
</dbReference>
<evidence type="ECO:0000259" key="6">
    <source>
        <dbReference type="PROSITE" id="PS50127"/>
    </source>
</evidence>
<dbReference type="Gene3D" id="3.10.110.10">
    <property type="entry name" value="Ubiquitin Conjugating Enzyme"/>
    <property type="match status" value="1"/>
</dbReference>
<evidence type="ECO:0000256" key="4">
    <source>
        <dbReference type="RuleBase" id="RU362109"/>
    </source>
</evidence>
<dbReference type="GO" id="GO:0016740">
    <property type="term" value="F:transferase activity"/>
    <property type="evidence" value="ECO:0007669"/>
    <property type="project" value="UniProtKB-KW"/>
</dbReference>
<feature type="compositionally biased region" description="Polar residues" evidence="5">
    <location>
        <begin position="186"/>
        <end position="195"/>
    </location>
</feature>
<dbReference type="PROSITE" id="PS00183">
    <property type="entry name" value="UBC_1"/>
    <property type="match status" value="1"/>
</dbReference>
<proteinExistence type="inferred from homology"/>
<keyword evidence="2 4" id="KW-0833">Ubl conjugation pathway</keyword>
<feature type="compositionally biased region" description="Basic and acidic residues" evidence="5">
    <location>
        <begin position="265"/>
        <end position="280"/>
    </location>
</feature>
<evidence type="ECO:0000256" key="1">
    <source>
        <dbReference type="ARBA" id="ARBA00022679"/>
    </source>
</evidence>
<gene>
    <name evidence="7" type="ORF">FN846DRAFT_929490</name>
</gene>
<evidence type="ECO:0000256" key="2">
    <source>
        <dbReference type="ARBA" id="ARBA00022786"/>
    </source>
</evidence>
<feature type="compositionally biased region" description="Low complexity" evidence="5">
    <location>
        <begin position="300"/>
        <end position="312"/>
    </location>
</feature>
<feature type="region of interest" description="Disordered" evidence="5">
    <location>
        <begin position="166"/>
        <end position="338"/>
    </location>
</feature>
<dbReference type="Pfam" id="PF00179">
    <property type="entry name" value="UQ_con"/>
    <property type="match status" value="1"/>
</dbReference>
<dbReference type="InterPro" id="IPR000608">
    <property type="entry name" value="UBC"/>
</dbReference>
<feature type="compositionally biased region" description="Basic residues" evidence="5">
    <location>
        <begin position="313"/>
        <end position="338"/>
    </location>
</feature>
<keyword evidence="4" id="KW-0547">Nucleotide-binding</keyword>
<evidence type="ECO:0000256" key="5">
    <source>
        <dbReference type="SAM" id="MobiDB-lite"/>
    </source>
</evidence>
<dbReference type="SMART" id="SM00212">
    <property type="entry name" value="UBCc"/>
    <property type="match status" value="1"/>
</dbReference>
<evidence type="ECO:0000256" key="3">
    <source>
        <dbReference type="PROSITE-ProRule" id="PRU10133"/>
    </source>
</evidence>
<comment type="similarity">
    <text evidence="4">Belongs to the ubiquitin-conjugating enzyme family.</text>
</comment>
<dbReference type="OrthoDB" id="10069349at2759"/>
<accession>A0A5J5F8F5</accession>
<dbReference type="PROSITE" id="PS50127">
    <property type="entry name" value="UBC_2"/>
    <property type="match status" value="1"/>
</dbReference>
<sequence length="338" mass="36805">MSAHRRRLAQDQAAVRNCPPPDYFFADDSVDDLTGLSIYLVGPSETPFESGVFQLSLRIPPNYPQEPPKANFATKIFHPNVDERTGDVCVDTLKRDWNPKLTLHDVLVTIRCLLVYPNPTSSLNEAAGKLLLDDYDGFARHARVMTEVHAMVPESLITLVEETRNRKAVDDDDDEQEQRPVKKLSDSSIGTNTPSKAVPSSKHKRPASKPGGTPVRKIKRATSPPTPTAADAGSGSDSDGEDSGKENLVTRRRPSSPAGVKRSRKDAASTEENEKGDVVKDASGSSGRKSPKLKEEAKKASVASKESLTSLKTKAKKTVNGKLAQKKKSVPKVGLKRF</sequence>
<dbReference type="SUPFAM" id="SSF54495">
    <property type="entry name" value="UBC-like"/>
    <property type="match status" value="1"/>
</dbReference>
<dbReference type="GO" id="GO:0005524">
    <property type="term" value="F:ATP binding"/>
    <property type="evidence" value="ECO:0007669"/>
    <property type="project" value="UniProtKB-UniRule"/>
</dbReference>
<feature type="compositionally biased region" description="Low complexity" evidence="5">
    <location>
        <begin position="228"/>
        <end position="237"/>
    </location>
</feature>
<dbReference type="EMBL" id="VXIS01000014">
    <property type="protein sequence ID" value="KAA8913524.1"/>
    <property type="molecule type" value="Genomic_DNA"/>
</dbReference>
<feature type="domain" description="UBC core" evidence="6">
    <location>
        <begin position="3"/>
        <end position="151"/>
    </location>
</feature>
<dbReference type="Proteomes" id="UP000326924">
    <property type="component" value="Unassembled WGS sequence"/>
</dbReference>
<dbReference type="PANTHER" id="PTHR24068">
    <property type="entry name" value="UBIQUITIN-CONJUGATING ENZYME E2"/>
    <property type="match status" value="1"/>
</dbReference>
<dbReference type="CDD" id="cd23804">
    <property type="entry name" value="UBCc_UBE2S"/>
    <property type="match status" value="1"/>
</dbReference>
<evidence type="ECO:0000313" key="8">
    <source>
        <dbReference type="Proteomes" id="UP000326924"/>
    </source>
</evidence>
<keyword evidence="1" id="KW-0808">Transferase</keyword>
<feature type="active site" description="Glycyl thioester intermediate" evidence="3">
    <location>
        <position position="89"/>
    </location>
</feature>
<organism evidence="7 8">
    <name type="scientific">Sphaerosporella brunnea</name>
    <dbReference type="NCBI Taxonomy" id="1250544"/>
    <lineage>
        <taxon>Eukaryota</taxon>
        <taxon>Fungi</taxon>
        <taxon>Dikarya</taxon>
        <taxon>Ascomycota</taxon>
        <taxon>Pezizomycotina</taxon>
        <taxon>Pezizomycetes</taxon>
        <taxon>Pezizales</taxon>
        <taxon>Pyronemataceae</taxon>
        <taxon>Sphaerosporella</taxon>
    </lineage>
</organism>
<comment type="caution">
    <text evidence="7">The sequence shown here is derived from an EMBL/GenBank/DDBJ whole genome shotgun (WGS) entry which is preliminary data.</text>
</comment>
<reference evidence="7 8" key="1">
    <citation type="submission" date="2019-09" db="EMBL/GenBank/DDBJ databases">
        <title>Draft genome of the ectomycorrhizal ascomycete Sphaerosporella brunnea.</title>
        <authorList>
            <consortium name="DOE Joint Genome Institute"/>
            <person name="Benucci G.M."/>
            <person name="Marozzi G."/>
            <person name="Antonielli L."/>
            <person name="Sanchez S."/>
            <person name="Marco P."/>
            <person name="Wang X."/>
            <person name="Falini L.B."/>
            <person name="Barry K."/>
            <person name="Haridas S."/>
            <person name="Lipzen A."/>
            <person name="Labutti K."/>
            <person name="Grigoriev I.V."/>
            <person name="Murat C."/>
            <person name="Martin F."/>
            <person name="Albertini E."/>
            <person name="Donnini D."/>
            <person name="Bonito G."/>
        </authorList>
    </citation>
    <scope>NUCLEOTIDE SEQUENCE [LARGE SCALE GENOMIC DNA]</scope>
    <source>
        <strain evidence="7 8">Sb_GMNB300</strain>
    </source>
</reference>